<organism evidence="1 2">
    <name type="scientific">Vibrio caribbeanicus</name>
    <dbReference type="NCBI Taxonomy" id="701175"/>
    <lineage>
        <taxon>Bacteria</taxon>
        <taxon>Pseudomonadati</taxon>
        <taxon>Pseudomonadota</taxon>
        <taxon>Gammaproteobacteria</taxon>
        <taxon>Vibrionales</taxon>
        <taxon>Vibrionaceae</taxon>
        <taxon>Vibrio</taxon>
    </lineage>
</organism>
<comment type="caution">
    <text evidence="1">The sequence shown here is derived from an EMBL/GenBank/DDBJ whole genome shotgun (WGS) entry which is preliminary data.</text>
</comment>
<dbReference type="EMBL" id="JRWR01000004">
    <property type="protein sequence ID" value="KHD25738.1"/>
    <property type="molecule type" value="Genomic_DNA"/>
</dbReference>
<protein>
    <submittedName>
        <fullName evidence="1">LysR family transcriptional regulator</fullName>
    </submittedName>
</protein>
<name>A0ACC4NYQ7_9VIBR</name>
<keyword evidence="2" id="KW-1185">Reference proteome</keyword>
<evidence type="ECO:0000313" key="1">
    <source>
        <dbReference type="EMBL" id="KHD25738.1"/>
    </source>
</evidence>
<reference evidence="1" key="1">
    <citation type="submission" date="2014-10" db="EMBL/GenBank/DDBJ databases">
        <title>Genome sequencing of Vibrio caribbeanicus T14.</title>
        <authorList>
            <person name="Chan K.-G."/>
            <person name="Mohamad N.I."/>
        </authorList>
    </citation>
    <scope>NUCLEOTIDE SEQUENCE</scope>
    <source>
        <strain evidence="1">T14</strain>
    </source>
</reference>
<proteinExistence type="predicted"/>
<sequence length="307" mass="34075">MDKLSAIRAFVLVVQTGSFSAAAREQGTTQATMSKKVAALEDDMGVKLLTRTSRELSLTEVGQDYFHRCVSILSELDEAESNARSQMGRPTGSLRISAPVVFGNRFIGPVLAEFLRNYPELKVDLHLSDKHVDLVAERIDIAIRAKQLEDSSLIARHLFDNPMVLVAAPSYLSTNIEPTSPEQLASHNCILYSMLKSIGVWHFSRKGKNQSVAVSGSCRCDSGDVILQLAIDGVGIAQLPVWMVKEFVDSGQLVILLRDFEVNPLPFHAVFPQNRYVPLKVRSFLDFIKLKIEHSELYSDIRATSKS</sequence>
<dbReference type="Proteomes" id="UP000030421">
    <property type="component" value="Unassembled WGS sequence"/>
</dbReference>
<gene>
    <name evidence="1" type="ORF">NM09_08560</name>
</gene>
<accession>A0ACC4NYQ7</accession>
<evidence type="ECO:0000313" key="2">
    <source>
        <dbReference type="Proteomes" id="UP000030421"/>
    </source>
</evidence>